<comment type="caution">
    <text evidence="3">The sequence shown here is derived from an EMBL/GenBank/DDBJ whole genome shotgun (WGS) entry which is preliminary data.</text>
</comment>
<dbReference type="RefSeq" id="WP_098752805.1">
    <property type="nucleotide sequence ID" value="NZ_WHPN01000242.1"/>
</dbReference>
<feature type="domain" description="Histidine kinase/HSP90-like ATPase" evidence="2">
    <location>
        <begin position="13"/>
        <end position="110"/>
    </location>
</feature>
<name>A0ABQ7FNN0_9ACTN</name>
<proteinExistence type="predicted"/>
<keyword evidence="3" id="KW-0067">ATP-binding</keyword>
<dbReference type="EMBL" id="WHPN01000242">
    <property type="protein sequence ID" value="KAF4409234.1"/>
    <property type="molecule type" value="Genomic_DNA"/>
</dbReference>
<keyword evidence="1" id="KW-0723">Serine/threonine-protein kinase</keyword>
<evidence type="ECO:0000259" key="2">
    <source>
        <dbReference type="Pfam" id="PF13581"/>
    </source>
</evidence>
<evidence type="ECO:0000256" key="1">
    <source>
        <dbReference type="ARBA" id="ARBA00022527"/>
    </source>
</evidence>
<dbReference type="Pfam" id="PF13581">
    <property type="entry name" value="HATPase_c_2"/>
    <property type="match status" value="1"/>
</dbReference>
<keyword evidence="3" id="KW-0547">Nucleotide-binding</keyword>
<dbReference type="InterPro" id="IPR003594">
    <property type="entry name" value="HATPase_dom"/>
</dbReference>
<dbReference type="CDD" id="cd16936">
    <property type="entry name" value="HATPase_RsbW-like"/>
    <property type="match status" value="1"/>
</dbReference>
<organism evidence="3 4">
    <name type="scientific">Streptomyces lycii</name>
    <dbReference type="NCBI Taxonomy" id="2654337"/>
    <lineage>
        <taxon>Bacteria</taxon>
        <taxon>Bacillati</taxon>
        <taxon>Actinomycetota</taxon>
        <taxon>Actinomycetes</taxon>
        <taxon>Kitasatosporales</taxon>
        <taxon>Streptomycetaceae</taxon>
        <taxon>Streptomyces</taxon>
    </lineage>
</organism>
<dbReference type="InterPro" id="IPR036890">
    <property type="entry name" value="HATPase_C_sf"/>
</dbReference>
<dbReference type="InterPro" id="IPR050267">
    <property type="entry name" value="Anti-sigma-factor_SerPK"/>
</dbReference>
<gene>
    <name evidence="3" type="ORF">GCU69_10030</name>
</gene>
<dbReference type="GO" id="GO:0005524">
    <property type="term" value="F:ATP binding"/>
    <property type="evidence" value="ECO:0007669"/>
    <property type="project" value="UniProtKB-KW"/>
</dbReference>
<protein>
    <submittedName>
        <fullName evidence="3">ATP-binding protein</fullName>
    </submittedName>
</protein>
<accession>A0ABQ7FNN0</accession>
<keyword evidence="4" id="KW-1185">Reference proteome</keyword>
<evidence type="ECO:0000313" key="4">
    <source>
        <dbReference type="Proteomes" id="UP000621266"/>
    </source>
</evidence>
<evidence type="ECO:0000313" key="3">
    <source>
        <dbReference type="EMBL" id="KAF4409234.1"/>
    </source>
</evidence>
<sequence length="139" mass="15479">MAMPNPFEYRLRIPHDPRSVSVARTSLRAALTAHEVPDLVERAELLASEMLTNAIVHSDGEAQLRLRWARDALTLSVWDTSPKPPDLRITGSDDEGGRGLHLLETLADRWDHYPVPPNRCGDMSKVVWCEIGGATETDV</sequence>
<reference evidence="3 4" key="1">
    <citation type="submission" date="2019-10" db="EMBL/GenBank/DDBJ databases">
        <title>Streptomyces tenebrisbrunneis sp.nov., an endogenous actinomycete isolated from of Lycium ruthenicum.</title>
        <authorList>
            <person name="Ma L."/>
        </authorList>
    </citation>
    <scope>NUCLEOTIDE SEQUENCE [LARGE SCALE GENOMIC DNA]</scope>
    <source>
        <strain evidence="3 4">TRM 66187</strain>
    </source>
</reference>
<dbReference type="Gene3D" id="3.30.565.10">
    <property type="entry name" value="Histidine kinase-like ATPase, C-terminal domain"/>
    <property type="match status" value="1"/>
</dbReference>
<dbReference type="PANTHER" id="PTHR35526:SF3">
    <property type="entry name" value="ANTI-SIGMA-F FACTOR RSBW"/>
    <property type="match status" value="1"/>
</dbReference>
<dbReference type="Proteomes" id="UP000621266">
    <property type="component" value="Unassembled WGS sequence"/>
</dbReference>
<keyword evidence="1" id="KW-0808">Transferase</keyword>
<keyword evidence="1" id="KW-0418">Kinase</keyword>
<dbReference type="PANTHER" id="PTHR35526">
    <property type="entry name" value="ANTI-SIGMA-F FACTOR RSBW-RELATED"/>
    <property type="match status" value="1"/>
</dbReference>
<dbReference type="SUPFAM" id="SSF55874">
    <property type="entry name" value="ATPase domain of HSP90 chaperone/DNA topoisomerase II/histidine kinase"/>
    <property type="match status" value="1"/>
</dbReference>